<feature type="binding site" evidence="7 9">
    <location>
        <position position="480"/>
    </location>
    <ligand>
        <name>ATP</name>
        <dbReference type="ChEBI" id="CHEBI:30616"/>
    </ligand>
</feature>
<dbReference type="EMBL" id="JAFCMP010000068">
    <property type="protein sequence ID" value="KAG5188569.1"/>
    <property type="molecule type" value="Genomic_DNA"/>
</dbReference>
<dbReference type="PROSITE" id="PS00108">
    <property type="entry name" value="PROTEIN_KINASE_ST"/>
    <property type="match status" value="1"/>
</dbReference>
<evidence type="ECO:0000256" key="10">
    <source>
        <dbReference type="SAM" id="MobiDB-lite"/>
    </source>
</evidence>
<feature type="cross-link" description="Glycyl lysine isopeptide (Lys-Gly) (interchain with G-Cter in SUMO2)" evidence="8">
    <location>
        <position position="567"/>
    </location>
</feature>
<dbReference type="AlphaFoldDB" id="A0A835ZDX2"/>
<evidence type="ECO:0000256" key="3">
    <source>
        <dbReference type="ARBA" id="ARBA00022741"/>
    </source>
</evidence>
<feature type="active site" description="Proton acceptor" evidence="6">
    <location>
        <position position="565"/>
    </location>
</feature>
<dbReference type="GO" id="GO:0008146">
    <property type="term" value="F:sulfotransferase activity"/>
    <property type="evidence" value="ECO:0007669"/>
    <property type="project" value="InterPro"/>
</dbReference>
<protein>
    <recommendedName>
        <fullName evidence="11">Protein kinase domain-containing protein</fullName>
    </recommendedName>
</protein>
<evidence type="ECO:0000259" key="11">
    <source>
        <dbReference type="PROSITE" id="PS50011"/>
    </source>
</evidence>
<keyword evidence="1" id="KW-0723">Serine/threonine-protein kinase</keyword>
<feature type="compositionally biased region" description="Low complexity" evidence="10">
    <location>
        <begin position="577"/>
        <end position="590"/>
    </location>
</feature>
<dbReference type="InterPro" id="IPR008271">
    <property type="entry name" value="Ser/Thr_kinase_AS"/>
</dbReference>
<organism evidence="12 13">
    <name type="scientific">Tribonema minus</name>
    <dbReference type="NCBI Taxonomy" id="303371"/>
    <lineage>
        <taxon>Eukaryota</taxon>
        <taxon>Sar</taxon>
        <taxon>Stramenopiles</taxon>
        <taxon>Ochrophyta</taxon>
        <taxon>PX clade</taxon>
        <taxon>Xanthophyceae</taxon>
        <taxon>Tribonematales</taxon>
        <taxon>Tribonemataceae</taxon>
        <taxon>Tribonema</taxon>
    </lineage>
</organism>
<dbReference type="GO" id="GO:0005524">
    <property type="term" value="F:ATP binding"/>
    <property type="evidence" value="ECO:0007669"/>
    <property type="project" value="UniProtKB-UniRule"/>
</dbReference>
<dbReference type="OrthoDB" id="1738954at2759"/>
<dbReference type="Pfam" id="PF00069">
    <property type="entry name" value="Pkinase"/>
    <property type="match status" value="2"/>
</dbReference>
<evidence type="ECO:0000313" key="13">
    <source>
        <dbReference type="Proteomes" id="UP000664859"/>
    </source>
</evidence>
<reference evidence="12" key="1">
    <citation type="submission" date="2021-02" db="EMBL/GenBank/DDBJ databases">
        <title>First Annotated Genome of the Yellow-green Alga Tribonema minus.</title>
        <authorList>
            <person name="Mahan K.M."/>
        </authorList>
    </citation>
    <scope>NUCLEOTIDE SEQUENCE</scope>
    <source>
        <strain evidence="12">UTEX B ZZ1240</strain>
    </source>
</reference>
<feature type="region of interest" description="Disordered" evidence="10">
    <location>
        <begin position="577"/>
        <end position="596"/>
    </location>
</feature>
<dbReference type="SMART" id="SM00220">
    <property type="entry name" value="S_TKc"/>
    <property type="match status" value="1"/>
</dbReference>
<feature type="compositionally biased region" description="Basic and acidic residues" evidence="10">
    <location>
        <begin position="124"/>
        <end position="134"/>
    </location>
</feature>
<feature type="region of interest" description="Disordered" evidence="10">
    <location>
        <begin position="269"/>
        <end position="343"/>
    </location>
</feature>
<feature type="region of interest" description="Disordered" evidence="10">
    <location>
        <begin position="603"/>
        <end position="622"/>
    </location>
</feature>
<evidence type="ECO:0000256" key="2">
    <source>
        <dbReference type="ARBA" id="ARBA00022679"/>
    </source>
</evidence>
<accession>A0A835ZDX2</accession>
<evidence type="ECO:0000256" key="7">
    <source>
        <dbReference type="PIRSR" id="PIRSR630616-2"/>
    </source>
</evidence>
<evidence type="ECO:0000256" key="9">
    <source>
        <dbReference type="PROSITE-ProRule" id="PRU10141"/>
    </source>
</evidence>
<dbReference type="Gene3D" id="3.30.200.20">
    <property type="entry name" value="Phosphorylase Kinase, domain 1"/>
    <property type="match status" value="1"/>
</dbReference>
<dbReference type="PROSITE" id="PS50011">
    <property type="entry name" value="PROTEIN_KINASE_DOM"/>
    <property type="match status" value="1"/>
</dbReference>
<feature type="domain" description="Protein kinase" evidence="11">
    <location>
        <begin position="451"/>
        <end position="754"/>
    </location>
</feature>
<dbReference type="InterPro" id="IPR017441">
    <property type="entry name" value="Protein_kinase_ATP_BS"/>
</dbReference>
<keyword evidence="3 7" id="KW-0547">Nucleotide-binding</keyword>
<dbReference type="Proteomes" id="UP000664859">
    <property type="component" value="Unassembled WGS sequence"/>
</dbReference>
<keyword evidence="2" id="KW-0808">Transferase</keyword>
<evidence type="ECO:0000256" key="8">
    <source>
        <dbReference type="PIRSR" id="PIRSR630616-3"/>
    </source>
</evidence>
<dbReference type="SUPFAM" id="SSF56112">
    <property type="entry name" value="Protein kinase-like (PK-like)"/>
    <property type="match status" value="1"/>
</dbReference>
<dbReference type="GO" id="GO:0004674">
    <property type="term" value="F:protein serine/threonine kinase activity"/>
    <property type="evidence" value="ECO:0007669"/>
    <property type="project" value="UniProtKB-KW"/>
</dbReference>
<dbReference type="InterPro" id="IPR011009">
    <property type="entry name" value="Kinase-like_dom_sf"/>
</dbReference>
<comment type="caution">
    <text evidence="12">The sequence shown here is derived from an EMBL/GenBank/DDBJ whole genome shotgun (WGS) entry which is preliminary data.</text>
</comment>
<dbReference type="PANTHER" id="PTHR24350">
    <property type="entry name" value="SERINE/THREONINE-PROTEIN KINASE IAL-RELATED"/>
    <property type="match status" value="1"/>
</dbReference>
<dbReference type="Pfam" id="PF03567">
    <property type="entry name" value="Sulfotransfer_2"/>
    <property type="match status" value="1"/>
</dbReference>
<dbReference type="InterPro" id="IPR000719">
    <property type="entry name" value="Prot_kinase_dom"/>
</dbReference>
<evidence type="ECO:0000256" key="1">
    <source>
        <dbReference type="ARBA" id="ARBA00022527"/>
    </source>
</evidence>
<sequence>MPYRLPKVYGTLPANSSYVGTFHYAPSAGNRARQTYFEKAIRSMDQINKQHAILTNPHIGIFHYGDYVYGERFAELQLSLRQFHDRRSDMRRRQSTIYDDDDVNQMLMRANSFSSNEGASAAEPDGHGGERKDTAASVGVCEEVRMLRRSAFATLIYASGDNLCKLAERERRRGHTRRFKYNGAIDLYKRYPGKGSIDDCALMRPLGAGRSKQYNDLMADVNGFRRHFVEQRKASTLNPKEAYRRARLKEMEEVDEGYEHPAMVLQRKASDVQQFWQPNRRRKVRSSSEASSSPNLAPTPVNEENLRALSRTSTSIAAPPNTPSFPTSSSSTKASSFFSGGTGGGNSVSVSATGTGGGEAAGLATYVTQQRHGSMGLQNGYTTAQLSQAAMNSQNYVGDEAAGRGDTWFPGTVSAQLKKESWKNKQTMRDTSKFKTFFVQAKSQIHDAYDLYQDRLLGQGSYAKVILGRHMSTGQLVAIKAVQKRLLFSDSEKACVLHEVENQLRIVHRHIVRLYEVYETPNHLYLVLEMIYMRGFLKEIEAKRVAKQLLQAVAYLHAKGIVHCDIKPQNLLFTHDTTNTTPTSAASSPPSDRDRAHSAMQLGDFANGAEPPPPESPSSTDAFTSPAGLLAKLCDFGLSRKVPDIKFFKLTGDVNKIPFSTLCGTGGFIAPEIMRQQPFGKAADMWSVGVMIYQMLCGRMPFMPARACLERPPSYLGATWRNVSEEAKDLINKMLERDPSKRLTAAEALEHPWLESVQYLESGFPHFVPTAAPKSSAATAAQDMLSTFYLPDGAADDEAALVAWEGVHAELEVYDRDHMPLGMEATYIIYCREQMLTYVLNQKAGSSTTASVLNEHFHCTSTQHDWVPEHIKQRRCYDSGLSSEDCERRRARTDWLDDGSISGMNFFSVVREPIARFKSGYQQAVTSTPELQGWTISEYLAEYRKFPVNEHTHTQARNLSGRDALGRQVPMHFIASLENLEHDLTLLWDELGLPPMAHYPHARSKEDDPNKAVLDTTLTADQMRELCDHLMQDFVCFGYTLPEECQ</sequence>
<keyword evidence="5 7" id="KW-0067">ATP-binding</keyword>
<dbReference type="GO" id="GO:0016020">
    <property type="term" value="C:membrane"/>
    <property type="evidence" value="ECO:0007669"/>
    <property type="project" value="InterPro"/>
</dbReference>
<name>A0A835ZDX2_9STRA</name>
<keyword evidence="13" id="KW-1185">Reference proteome</keyword>
<dbReference type="InterPro" id="IPR030616">
    <property type="entry name" value="Aur-like"/>
</dbReference>
<gene>
    <name evidence="12" type="ORF">JKP88DRAFT_347858</name>
</gene>
<evidence type="ECO:0000313" key="12">
    <source>
        <dbReference type="EMBL" id="KAG5188569.1"/>
    </source>
</evidence>
<proteinExistence type="predicted"/>
<evidence type="ECO:0000256" key="5">
    <source>
        <dbReference type="ARBA" id="ARBA00022840"/>
    </source>
</evidence>
<feature type="compositionally biased region" description="Low complexity" evidence="10">
    <location>
        <begin position="324"/>
        <end position="339"/>
    </location>
</feature>
<feature type="binding site" evidence="7">
    <location>
        <position position="635"/>
    </location>
    <ligand>
        <name>ATP</name>
        <dbReference type="ChEBI" id="CHEBI:30616"/>
    </ligand>
</feature>
<evidence type="ECO:0000256" key="6">
    <source>
        <dbReference type="PIRSR" id="PIRSR630616-1"/>
    </source>
</evidence>
<evidence type="ECO:0000256" key="4">
    <source>
        <dbReference type="ARBA" id="ARBA00022777"/>
    </source>
</evidence>
<feature type="region of interest" description="Disordered" evidence="10">
    <location>
        <begin position="114"/>
        <end position="135"/>
    </location>
</feature>
<dbReference type="PROSITE" id="PS00107">
    <property type="entry name" value="PROTEIN_KINASE_ATP"/>
    <property type="match status" value="1"/>
</dbReference>
<dbReference type="InterPro" id="IPR005331">
    <property type="entry name" value="Sulfotransferase"/>
</dbReference>
<keyword evidence="4" id="KW-0418">Kinase</keyword>
<dbReference type="Gene3D" id="1.10.510.10">
    <property type="entry name" value="Transferase(Phosphotransferase) domain 1"/>
    <property type="match status" value="1"/>
</dbReference>